<dbReference type="PROSITE" id="PS51257">
    <property type="entry name" value="PROKAR_LIPOPROTEIN"/>
    <property type="match status" value="1"/>
</dbReference>
<comment type="function">
    <text evidence="1">May be involved in the biogenesis of curli organelles.</text>
</comment>
<evidence type="ECO:0000313" key="5">
    <source>
        <dbReference type="EMBL" id="MVW58735.1"/>
    </source>
</evidence>
<name>A0A7X3FVP3_9BURK</name>
<dbReference type="RefSeq" id="WP_056128689.1">
    <property type="nucleotide sequence ID" value="NZ_WSES01000001.1"/>
</dbReference>
<dbReference type="Pfam" id="PF10614">
    <property type="entry name" value="CsgF"/>
    <property type="match status" value="1"/>
</dbReference>
<evidence type="ECO:0000313" key="6">
    <source>
        <dbReference type="Proteomes" id="UP000443353"/>
    </source>
</evidence>
<dbReference type="InterPro" id="IPR018893">
    <property type="entry name" value="T8SS_CsgF"/>
</dbReference>
<sequence>MSHRLSLPVACSLALWGAAACASELVYVPVNPNFGGAPSNGPGLLGAASATNKHGLSGLGGSSPLNQSPLQQFNQTLERMMLSQLASAATSKLMGSDGKLLPGTFSTENFVITVTDLGGGVLRVTTTDKTTGAVTSFEVGQ</sequence>
<dbReference type="AlphaFoldDB" id="A0A7X3FVP3"/>
<evidence type="ECO:0000256" key="3">
    <source>
        <dbReference type="ARBA" id="ARBA00022729"/>
    </source>
</evidence>
<evidence type="ECO:0000256" key="2">
    <source>
        <dbReference type="ARBA" id="ARBA00014031"/>
    </source>
</evidence>
<accession>A0A7X3FVP3</accession>
<feature type="chain" id="PRO_5031573699" description="Curli production assembly/transport component CsgF" evidence="4">
    <location>
        <begin position="23"/>
        <end position="141"/>
    </location>
</feature>
<protein>
    <recommendedName>
        <fullName evidence="2">Curli production assembly/transport component CsgF</fullName>
    </recommendedName>
</protein>
<feature type="signal peptide" evidence="4">
    <location>
        <begin position="1"/>
        <end position="22"/>
    </location>
</feature>
<keyword evidence="3 4" id="KW-0732">Signal</keyword>
<evidence type="ECO:0000256" key="4">
    <source>
        <dbReference type="SAM" id="SignalP"/>
    </source>
</evidence>
<gene>
    <name evidence="5" type="ORF">GPY61_02190</name>
</gene>
<comment type="caution">
    <text evidence="5">The sequence shown here is derived from an EMBL/GenBank/DDBJ whole genome shotgun (WGS) entry which is preliminary data.</text>
</comment>
<dbReference type="EMBL" id="WSES01000001">
    <property type="protein sequence ID" value="MVW58735.1"/>
    <property type="molecule type" value="Genomic_DNA"/>
</dbReference>
<reference evidence="5 6" key="1">
    <citation type="submission" date="2019-12" db="EMBL/GenBank/DDBJ databases">
        <authorList>
            <person name="Li C."/>
            <person name="Zhao J."/>
        </authorList>
    </citation>
    <scope>NUCLEOTIDE SEQUENCE [LARGE SCALE GENOMIC DNA]</scope>
    <source>
        <strain evidence="5 6">NEAU-DD11</strain>
    </source>
</reference>
<evidence type="ECO:0000256" key="1">
    <source>
        <dbReference type="ARBA" id="ARBA00003989"/>
    </source>
</evidence>
<dbReference type="Proteomes" id="UP000443353">
    <property type="component" value="Unassembled WGS sequence"/>
</dbReference>
<keyword evidence="6" id="KW-1185">Reference proteome</keyword>
<organism evidence="5 6">
    <name type="scientific">Massilia cellulosiltytica</name>
    <dbReference type="NCBI Taxonomy" id="2683234"/>
    <lineage>
        <taxon>Bacteria</taxon>
        <taxon>Pseudomonadati</taxon>
        <taxon>Pseudomonadota</taxon>
        <taxon>Betaproteobacteria</taxon>
        <taxon>Burkholderiales</taxon>
        <taxon>Oxalobacteraceae</taxon>
        <taxon>Telluria group</taxon>
        <taxon>Massilia</taxon>
    </lineage>
</organism>
<proteinExistence type="predicted"/>